<dbReference type="GO" id="GO:0004326">
    <property type="term" value="F:tetrahydrofolylpolyglutamate synthase activity"/>
    <property type="evidence" value="ECO:0007669"/>
    <property type="project" value="UniProtKB-EC"/>
</dbReference>
<proteinExistence type="inferred from homology"/>
<dbReference type="GO" id="GO:0005737">
    <property type="term" value="C:cytoplasm"/>
    <property type="evidence" value="ECO:0007669"/>
    <property type="project" value="TreeGrafter"/>
</dbReference>
<evidence type="ECO:0000256" key="4">
    <source>
        <dbReference type="ARBA" id="ARBA00008276"/>
    </source>
</evidence>
<dbReference type="PANTHER" id="PTHR11136">
    <property type="entry name" value="FOLYLPOLYGLUTAMATE SYNTHASE-RELATED"/>
    <property type="match status" value="1"/>
</dbReference>
<evidence type="ECO:0000256" key="3">
    <source>
        <dbReference type="ARBA" id="ARBA00005150"/>
    </source>
</evidence>
<dbReference type="GO" id="GO:0008841">
    <property type="term" value="F:dihydrofolate synthase activity"/>
    <property type="evidence" value="ECO:0007669"/>
    <property type="project" value="UniProtKB-EC"/>
</dbReference>
<feature type="domain" description="Mur ligase central" evidence="20">
    <location>
        <begin position="45"/>
        <end position="273"/>
    </location>
</feature>
<dbReference type="InterPro" id="IPR004101">
    <property type="entry name" value="Mur_ligase_C"/>
</dbReference>
<keyword evidence="12 18" id="KW-0067">ATP-binding</keyword>
<evidence type="ECO:0000256" key="16">
    <source>
        <dbReference type="ARBA" id="ARBA00047493"/>
    </source>
</evidence>
<dbReference type="PROSITE" id="PS01011">
    <property type="entry name" value="FOLYLPOLYGLU_SYNT_1"/>
    <property type="match status" value="1"/>
</dbReference>
<dbReference type="NCBIfam" id="TIGR01499">
    <property type="entry name" value="folC"/>
    <property type="match status" value="1"/>
</dbReference>
<reference evidence="21 22" key="1">
    <citation type="submission" date="2016-12" db="EMBL/GenBank/DDBJ databases">
        <title>Domibacillus sp. SAOS 44 whole genome sequencing.</title>
        <authorList>
            <person name="Verma A."/>
            <person name="Krishnamurthi S."/>
        </authorList>
    </citation>
    <scope>NUCLEOTIDE SEQUENCE [LARGE SCALE GENOMIC DNA]</scope>
    <source>
        <strain evidence="21 22">SAOS 44</strain>
    </source>
</reference>
<comment type="catalytic activity">
    <reaction evidence="16">
        <text>(6S)-5,6,7,8-tetrahydrofolyl-(gamma-L-Glu)(n) + L-glutamate + ATP = (6S)-5,6,7,8-tetrahydrofolyl-(gamma-L-Glu)(n+1) + ADP + phosphate + H(+)</text>
        <dbReference type="Rhea" id="RHEA:10580"/>
        <dbReference type="Rhea" id="RHEA-COMP:14738"/>
        <dbReference type="Rhea" id="RHEA-COMP:14740"/>
        <dbReference type="ChEBI" id="CHEBI:15378"/>
        <dbReference type="ChEBI" id="CHEBI:29985"/>
        <dbReference type="ChEBI" id="CHEBI:30616"/>
        <dbReference type="ChEBI" id="CHEBI:43474"/>
        <dbReference type="ChEBI" id="CHEBI:141005"/>
        <dbReference type="ChEBI" id="CHEBI:456216"/>
        <dbReference type="EC" id="6.3.2.17"/>
    </reaction>
</comment>
<dbReference type="STRING" id="1714354.BLL40_02200"/>
<dbReference type="GO" id="GO:0046656">
    <property type="term" value="P:folic acid biosynthetic process"/>
    <property type="evidence" value="ECO:0007669"/>
    <property type="project" value="UniProtKB-KW"/>
</dbReference>
<dbReference type="PROSITE" id="PS01012">
    <property type="entry name" value="FOLYLPOLYGLU_SYNT_2"/>
    <property type="match status" value="1"/>
</dbReference>
<keyword evidence="14" id="KW-0289">Folate biosynthesis</keyword>
<dbReference type="SUPFAM" id="SSF53623">
    <property type="entry name" value="MurD-like peptide ligases, catalytic domain"/>
    <property type="match status" value="1"/>
</dbReference>
<dbReference type="InterPro" id="IPR036565">
    <property type="entry name" value="Mur-like_cat_sf"/>
</dbReference>
<evidence type="ECO:0000256" key="15">
    <source>
        <dbReference type="ARBA" id="ARBA00030592"/>
    </source>
</evidence>
<evidence type="ECO:0000313" key="21">
    <source>
        <dbReference type="EMBL" id="OKL38256.1"/>
    </source>
</evidence>
<dbReference type="GO" id="GO:0046872">
    <property type="term" value="F:metal ion binding"/>
    <property type="evidence" value="ECO:0007669"/>
    <property type="project" value="UniProtKB-KW"/>
</dbReference>
<comment type="caution">
    <text evidence="21">The sequence shown here is derived from an EMBL/GenBank/DDBJ whole genome shotgun (WGS) entry which is preliminary data.</text>
</comment>
<keyword evidence="13" id="KW-0460">Magnesium</keyword>
<feature type="domain" description="Mur ligase C-terminal" evidence="19">
    <location>
        <begin position="300"/>
        <end position="416"/>
    </location>
</feature>
<evidence type="ECO:0000259" key="19">
    <source>
        <dbReference type="Pfam" id="PF02875"/>
    </source>
</evidence>
<evidence type="ECO:0000256" key="13">
    <source>
        <dbReference type="ARBA" id="ARBA00022842"/>
    </source>
</evidence>
<evidence type="ECO:0000256" key="5">
    <source>
        <dbReference type="ARBA" id="ARBA00011245"/>
    </source>
</evidence>
<dbReference type="SUPFAM" id="SSF53244">
    <property type="entry name" value="MurD-like peptide ligases, peptide-binding domain"/>
    <property type="match status" value="1"/>
</dbReference>
<evidence type="ECO:0000256" key="2">
    <source>
        <dbReference type="ARBA" id="ARBA00004799"/>
    </source>
</evidence>
<keyword evidence="10" id="KW-0479">Metal-binding</keyword>
<evidence type="ECO:0000256" key="17">
    <source>
        <dbReference type="ARBA" id="ARBA00049161"/>
    </source>
</evidence>
<comment type="pathway">
    <text evidence="3">Cofactor biosynthesis; tetrahydrofolylpolyglutamate biosynthesis.</text>
</comment>
<dbReference type="RefSeq" id="WP_073710261.1">
    <property type="nucleotide sequence ID" value="NZ_MRWQ01000001.1"/>
</dbReference>
<comment type="catalytic activity">
    <reaction evidence="17">
        <text>7,8-dihydropteroate + L-glutamate + ATP = 7,8-dihydrofolate + ADP + phosphate + H(+)</text>
        <dbReference type="Rhea" id="RHEA:23584"/>
        <dbReference type="ChEBI" id="CHEBI:15378"/>
        <dbReference type="ChEBI" id="CHEBI:17839"/>
        <dbReference type="ChEBI" id="CHEBI:29985"/>
        <dbReference type="ChEBI" id="CHEBI:30616"/>
        <dbReference type="ChEBI" id="CHEBI:43474"/>
        <dbReference type="ChEBI" id="CHEBI:57451"/>
        <dbReference type="ChEBI" id="CHEBI:456216"/>
        <dbReference type="EC" id="6.3.2.12"/>
    </reaction>
</comment>
<evidence type="ECO:0000256" key="18">
    <source>
        <dbReference type="PIRNR" id="PIRNR001563"/>
    </source>
</evidence>
<protein>
    <recommendedName>
        <fullName evidence="8">Dihydrofolate synthase/folylpolyglutamate synthase</fullName>
        <ecNumber evidence="6">6.3.2.12</ecNumber>
        <ecNumber evidence="7">6.3.2.17</ecNumber>
    </recommendedName>
    <alternativeName>
        <fullName evidence="15">Tetrahydrofolylpolyglutamate synthase</fullName>
    </alternativeName>
</protein>
<dbReference type="EC" id="6.3.2.17" evidence="7"/>
<evidence type="ECO:0000256" key="14">
    <source>
        <dbReference type="ARBA" id="ARBA00022909"/>
    </source>
</evidence>
<keyword evidence="9 18" id="KW-0436">Ligase</keyword>
<comment type="subunit">
    <text evidence="5">Monomer.</text>
</comment>
<name>A0A1Q5P7N2_9BACI</name>
<dbReference type="Gene3D" id="3.40.1190.10">
    <property type="entry name" value="Mur-like, catalytic domain"/>
    <property type="match status" value="1"/>
</dbReference>
<comment type="cofactor">
    <cofactor evidence="1">
        <name>Mg(2+)</name>
        <dbReference type="ChEBI" id="CHEBI:18420"/>
    </cofactor>
</comment>
<accession>A0A1Q5P7N2</accession>
<dbReference type="InterPro" id="IPR036615">
    <property type="entry name" value="Mur_ligase_C_dom_sf"/>
</dbReference>
<dbReference type="Gene3D" id="3.90.190.20">
    <property type="entry name" value="Mur ligase, C-terminal domain"/>
    <property type="match status" value="1"/>
</dbReference>
<gene>
    <name evidence="21" type="ORF">BLL40_02200</name>
</gene>
<dbReference type="Pfam" id="PF08245">
    <property type="entry name" value="Mur_ligase_M"/>
    <property type="match status" value="1"/>
</dbReference>
<evidence type="ECO:0000256" key="9">
    <source>
        <dbReference type="ARBA" id="ARBA00022598"/>
    </source>
</evidence>
<keyword evidence="22" id="KW-1185">Reference proteome</keyword>
<dbReference type="InterPro" id="IPR018109">
    <property type="entry name" value="Folylpolyglutamate_synth_CS"/>
</dbReference>
<evidence type="ECO:0000313" key="22">
    <source>
        <dbReference type="Proteomes" id="UP000186524"/>
    </source>
</evidence>
<comment type="similarity">
    <text evidence="4 18">Belongs to the folylpolyglutamate synthase family.</text>
</comment>
<sequence>MDTYEEALSWIHGRLRTGIKPGLSRMEWMMERLGHPERRLKAVHIGGTNGKGSTTAMLRSILSEAGYEVGTFTSPYIEQFNERISINGRPISDEEVTGLAQKIRGLADEMEEMAFGGPSEFEIITAMSLYYFACVRPVDIVLFEVGLGGRLDSTNIIHPVLSIITTIGKDHIQFLGDTLAEIAFEKAGIIKNGVPVMTAVEQPEALDIIERVAKEKKASLYLRGREFSGTWLSSTEHGEQFEFQSPFSTRGPIETSLAGLHQVNNAALAIMAADYLRTFYAFFIEDEHVEKGLGNIHWPGRFETLYECPLIIADGAHNEEGISALVKTINQRFPDRNITILFAAMKDKPLDGMIQQLKGVAHQLYLAPFDFPRAAQSEEYEPYTDEKSDIVQDYQKQIKRFQKNGKGTDVFIITGSLYFISTVKKEIKTPGFFSENV</sequence>
<dbReference type="InterPro" id="IPR013221">
    <property type="entry name" value="Mur_ligase_cen"/>
</dbReference>
<dbReference type="FunFam" id="3.40.1190.10:FF:000004">
    <property type="entry name" value="Dihydrofolate synthase/folylpolyglutamate synthase"/>
    <property type="match status" value="1"/>
</dbReference>
<evidence type="ECO:0000256" key="11">
    <source>
        <dbReference type="ARBA" id="ARBA00022741"/>
    </source>
</evidence>
<dbReference type="OrthoDB" id="9809356at2"/>
<evidence type="ECO:0000256" key="6">
    <source>
        <dbReference type="ARBA" id="ARBA00013023"/>
    </source>
</evidence>
<evidence type="ECO:0000256" key="1">
    <source>
        <dbReference type="ARBA" id="ARBA00001946"/>
    </source>
</evidence>
<evidence type="ECO:0000256" key="12">
    <source>
        <dbReference type="ARBA" id="ARBA00022840"/>
    </source>
</evidence>
<dbReference type="PANTHER" id="PTHR11136:SF0">
    <property type="entry name" value="DIHYDROFOLATE SYNTHETASE-RELATED"/>
    <property type="match status" value="1"/>
</dbReference>
<organism evidence="21 22">
    <name type="scientific">Domibacillus mangrovi</name>
    <dbReference type="NCBI Taxonomy" id="1714354"/>
    <lineage>
        <taxon>Bacteria</taxon>
        <taxon>Bacillati</taxon>
        <taxon>Bacillota</taxon>
        <taxon>Bacilli</taxon>
        <taxon>Bacillales</taxon>
        <taxon>Bacillaceae</taxon>
        <taxon>Domibacillus</taxon>
    </lineage>
</organism>
<evidence type="ECO:0000259" key="20">
    <source>
        <dbReference type="Pfam" id="PF08245"/>
    </source>
</evidence>
<dbReference type="Proteomes" id="UP000186524">
    <property type="component" value="Unassembled WGS sequence"/>
</dbReference>
<dbReference type="Pfam" id="PF02875">
    <property type="entry name" value="Mur_ligase_C"/>
    <property type="match status" value="1"/>
</dbReference>
<comment type="pathway">
    <text evidence="2">Cofactor biosynthesis; tetrahydrofolate biosynthesis; 7,8-dihydrofolate from 2-amino-4-hydroxy-6-hydroxymethyl-7,8-dihydropteridine diphosphate and 4-aminobenzoate: step 2/2.</text>
</comment>
<dbReference type="InterPro" id="IPR001645">
    <property type="entry name" value="Folylpolyglutamate_synth"/>
</dbReference>
<evidence type="ECO:0000256" key="7">
    <source>
        <dbReference type="ARBA" id="ARBA00013025"/>
    </source>
</evidence>
<dbReference type="GO" id="GO:0005524">
    <property type="term" value="F:ATP binding"/>
    <property type="evidence" value="ECO:0007669"/>
    <property type="project" value="UniProtKB-KW"/>
</dbReference>
<dbReference type="EMBL" id="MRWQ01000001">
    <property type="protein sequence ID" value="OKL38256.1"/>
    <property type="molecule type" value="Genomic_DNA"/>
</dbReference>
<dbReference type="AlphaFoldDB" id="A0A1Q5P7N2"/>
<evidence type="ECO:0000256" key="10">
    <source>
        <dbReference type="ARBA" id="ARBA00022723"/>
    </source>
</evidence>
<evidence type="ECO:0000256" key="8">
    <source>
        <dbReference type="ARBA" id="ARBA00019357"/>
    </source>
</evidence>
<dbReference type="EC" id="6.3.2.12" evidence="6"/>
<keyword evidence="11 18" id="KW-0547">Nucleotide-binding</keyword>
<dbReference type="PIRSF" id="PIRSF001563">
    <property type="entry name" value="Folylpolyglu_synth"/>
    <property type="match status" value="1"/>
</dbReference>